<organism evidence="2 3">
    <name type="scientific">Candidatus Ryanbacteria bacterium RIFCSPHIGHO2_01_45_13</name>
    <dbReference type="NCBI Taxonomy" id="1802112"/>
    <lineage>
        <taxon>Bacteria</taxon>
        <taxon>Candidatus Ryaniibacteriota</taxon>
    </lineage>
</organism>
<feature type="transmembrane region" description="Helical" evidence="1">
    <location>
        <begin position="210"/>
        <end position="232"/>
    </location>
</feature>
<dbReference type="AlphaFoldDB" id="A0A1G2FUR8"/>
<keyword evidence="1" id="KW-0812">Transmembrane</keyword>
<evidence type="ECO:0000313" key="3">
    <source>
        <dbReference type="Proteomes" id="UP000176700"/>
    </source>
</evidence>
<gene>
    <name evidence="2" type="ORF">A2W41_01340</name>
</gene>
<keyword evidence="1" id="KW-1133">Transmembrane helix</keyword>
<evidence type="ECO:0008006" key="4">
    <source>
        <dbReference type="Google" id="ProtNLM"/>
    </source>
</evidence>
<reference evidence="2 3" key="1">
    <citation type="journal article" date="2016" name="Nat. Commun.">
        <title>Thousands of microbial genomes shed light on interconnected biogeochemical processes in an aquifer system.</title>
        <authorList>
            <person name="Anantharaman K."/>
            <person name="Brown C.T."/>
            <person name="Hug L.A."/>
            <person name="Sharon I."/>
            <person name="Castelle C.J."/>
            <person name="Probst A.J."/>
            <person name="Thomas B.C."/>
            <person name="Singh A."/>
            <person name="Wilkins M.J."/>
            <person name="Karaoz U."/>
            <person name="Brodie E.L."/>
            <person name="Williams K.H."/>
            <person name="Hubbard S.S."/>
            <person name="Banfield J.F."/>
        </authorList>
    </citation>
    <scope>NUCLEOTIDE SEQUENCE [LARGE SCALE GENOMIC DNA]</scope>
</reference>
<comment type="caution">
    <text evidence="2">The sequence shown here is derived from an EMBL/GenBank/DDBJ whole genome shotgun (WGS) entry which is preliminary data.</text>
</comment>
<dbReference type="EMBL" id="MHNI01000031">
    <property type="protein sequence ID" value="OGZ41348.1"/>
    <property type="molecule type" value="Genomic_DNA"/>
</dbReference>
<dbReference type="Proteomes" id="UP000176700">
    <property type="component" value="Unassembled WGS sequence"/>
</dbReference>
<feature type="transmembrane region" description="Helical" evidence="1">
    <location>
        <begin position="70"/>
        <end position="95"/>
    </location>
</feature>
<name>A0A1G2FUR8_9BACT</name>
<accession>A0A1G2FUR8</accession>
<sequence length="243" mass="27418">MLDGGIQLVAVTGTINAIVSLAIAWRIYISYQKLKSAAQEYFMKFYLHFGIFYLAFATSQLLFIDASGAIPVGIFHVVSYFFLYLSIGYMMGFPFLLSNKERTARKILFFVLLFNIAFLAGRIVSFEPSVRELFDQYAYWRPVFPEWMRVVTGVYAVLAAGLASFLFIGHGIQNREDVFVVRRSFWLGSGIAILMFASIFAFIAAPSGSFWMVVVATFLVLAGLLVIMRGVFYKKDMARVPVV</sequence>
<feature type="transmembrane region" description="Helical" evidence="1">
    <location>
        <begin position="107"/>
        <end position="127"/>
    </location>
</feature>
<feature type="transmembrane region" description="Helical" evidence="1">
    <location>
        <begin position="147"/>
        <end position="172"/>
    </location>
</feature>
<proteinExistence type="predicted"/>
<feature type="transmembrane region" description="Helical" evidence="1">
    <location>
        <begin position="6"/>
        <end position="25"/>
    </location>
</feature>
<feature type="transmembrane region" description="Helical" evidence="1">
    <location>
        <begin position="45"/>
        <end position="64"/>
    </location>
</feature>
<evidence type="ECO:0000256" key="1">
    <source>
        <dbReference type="SAM" id="Phobius"/>
    </source>
</evidence>
<protein>
    <recommendedName>
        <fullName evidence="4">Histidine kinase N-terminal 7TM region domain-containing protein</fullName>
    </recommendedName>
</protein>
<feature type="transmembrane region" description="Helical" evidence="1">
    <location>
        <begin position="184"/>
        <end position="204"/>
    </location>
</feature>
<evidence type="ECO:0000313" key="2">
    <source>
        <dbReference type="EMBL" id="OGZ41348.1"/>
    </source>
</evidence>
<keyword evidence="1" id="KW-0472">Membrane</keyword>